<dbReference type="EC" id="5.4.2.2" evidence="7"/>
<dbReference type="InterPro" id="IPR016066">
    <property type="entry name" value="A-D-PHexomutase_CS"/>
</dbReference>
<evidence type="ECO:0000256" key="4">
    <source>
        <dbReference type="ARBA" id="ARBA00022723"/>
    </source>
</evidence>
<feature type="domain" description="Alpha-D-phosphohexomutase alpha/beta/alpha" evidence="11">
    <location>
        <begin position="324"/>
        <end position="437"/>
    </location>
</feature>
<dbReference type="InterPro" id="IPR005844">
    <property type="entry name" value="A-D-PHexomutase_a/b/a-I"/>
</dbReference>
<dbReference type="InterPro" id="IPR036900">
    <property type="entry name" value="A-D-PHexomutase_C_sf"/>
</dbReference>
<dbReference type="CDD" id="cd05801">
    <property type="entry name" value="PGM_like3"/>
    <property type="match status" value="1"/>
</dbReference>
<dbReference type="NCBIfam" id="TIGR01132">
    <property type="entry name" value="pgm"/>
    <property type="match status" value="1"/>
</dbReference>
<dbReference type="PANTHER" id="PTHR45745">
    <property type="entry name" value="PHOSPHOMANNOMUTASE 45A"/>
    <property type="match status" value="1"/>
</dbReference>
<evidence type="ECO:0000256" key="1">
    <source>
        <dbReference type="ARBA" id="ARBA00001946"/>
    </source>
</evidence>
<keyword evidence="13" id="KW-1185">Reference proteome</keyword>
<organism evidence="12 13">
    <name type="scientific">Luteimonas lutimaris</name>
    <dbReference type="NCBI Taxonomy" id="698645"/>
    <lineage>
        <taxon>Bacteria</taxon>
        <taxon>Pseudomonadati</taxon>
        <taxon>Pseudomonadota</taxon>
        <taxon>Gammaproteobacteria</taxon>
        <taxon>Lysobacterales</taxon>
        <taxon>Lysobacteraceae</taxon>
        <taxon>Luteimonas</taxon>
    </lineage>
</organism>
<feature type="domain" description="Alpha-D-phosphohexomutase alpha/beta/alpha" evidence="10">
    <location>
        <begin position="214"/>
        <end position="320"/>
    </location>
</feature>
<dbReference type="SUPFAM" id="SSF55957">
    <property type="entry name" value="Phosphoglucomutase, C-terminal domain"/>
    <property type="match status" value="1"/>
</dbReference>
<comment type="similarity">
    <text evidence="2 8">Belongs to the phosphohexose mutase family.</text>
</comment>
<dbReference type="InterPro" id="IPR005852">
    <property type="entry name" value="PGM_a-D-Glc-sp"/>
</dbReference>
<comment type="cofactor">
    <cofactor evidence="1">
        <name>Mg(2+)</name>
        <dbReference type="ChEBI" id="CHEBI:18420"/>
    </cofactor>
</comment>
<evidence type="ECO:0000256" key="6">
    <source>
        <dbReference type="ARBA" id="ARBA00023235"/>
    </source>
</evidence>
<evidence type="ECO:0000313" key="13">
    <source>
        <dbReference type="Proteomes" id="UP001501727"/>
    </source>
</evidence>
<dbReference type="InterPro" id="IPR016055">
    <property type="entry name" value="A-D-PHexomutase_a/b/a-I/II/III"/>
</dbReference>
<evidence type="ECO:0000256" key="3">
    <source>
        <dbReference type="ARBA" id="ARBA00022553"/>
    </source>
</evidence>
<dbReference type="InterPro" id="IPR005846">
    <property type="entry name" value="A-D-PHexomutase_a/b/a-III"/>
</dbReference>
<evidence type="ECO:0000256" key="8">
    <source>
        <dbReference type="RuleBase" id="RU004326"/>
    </source>
</evidence>
<dbReference type="Gene3D" id="3.40.120.10">
    <property type="entry name" value="Alpha-D-Glucose-1,6-Bisphosphate, subunit A, domain 3"/>
    <property type="match status" value="3"/>
</dbReference>
<dbReference type="EMBL" id="BAAAZU010000004">
    <property type="protein sequence ID" value="GAA3918466.1"/>
    <property type="molecule type" value="Genomic_DNA"/>
</dbReference>
<dbReference type="Pfam" id="PF02880">
    <property type="entry name" value="PGM_PMM_III"/>
    <property type="match status" value="1"/>
</dbReference>
<dbReference type="Proteomes" id="UP001501727">
    <property type="component" value="Unassembled WGS sequence"/>
</dbReference>
<dbReference type="SUPFAM" id="SSF53738">
    <property type="entry name" value="Phosphoglucomutase, first 3 domains"/>
    <property type="match status" value="3"/>
</dbReference>
<dbReference type="Gene3D" id="3.30.310.50">
    <property type="entry name" value="Alpha-D-phosphohexomutase, C-terminal domain"/>
    <property type="match status" value="1"/>
</dbReference>
<keyword evidence="4 8" id="KW-0479">Metal-binding</keyword>
<evidence type="ECO:0000259" key="9">
    <source>
        <dbReference type="Pfam" id="PF02878"/>
    </source>
</evidence>
<proteinExistence type="inferred from homology"/>
<dbReference type="PROSITE" id="PS00710">
    <property type="entry name" value="PGM_PMM"/>
    <property type="match status" value="1"/>
</dbReference>
<keyword evidence="5 8" id="KW-0460">Magnesium</keyword>
<reference evidence="13" key="1">
    <citation type="journal article" date="2019" name="Int. J. Syst. Evol. Microbiol.">
        <title>The Global Catalogue of Microorganisms (GCM) 10K type strain sequencing project: providing services to taxonomists for standard genome sequencing and annotation.</title>
        <authorList>
            <consortium name="The Broad Institute Genomics Platform"/>
            <consortium name="The Broad Institute Genome Sequencing Center for Infectious Disease"/>
            <person name="Wu L."/>
            <person name="Ma J."/>
        </authorList>
    </citation>
    <scope>NUCLEOTIDE SEQUENCE [LARGE SCALE GENOMIC DNA]</scope>
    <source>
        <strain evidence="13">JCM 16916</strain>
    </source>
</reference>
<name>A0ABP7M9R7_9GAMM</name>
<dbReference type="Pfam" id="PF02878">
    <property type="entry name" value="PGM_PMM_I"/>
    <property type="match status" value="1"/>
</dbReference>
<evidence type="ECO:0000313" key="12">
    <source>
        <dbReference type="EMBL" id="GAA3918466.1"/>
    </source>
</evidence>
<dbReference type="InterPro" id="IPR005845">
    <property type="entry name" value="A-D-PHexomutase_a/b/a-II"/>
</dbReference>
<keyword evidence="6" id="KW-0413">Isomerase</keyword>
<feature type="domain" description="Alpha-D-phosphohexomutase alpha/beta/alpha" evidence="9">
    <location>
        <begin position="42"/>
        <end position="182"/>
    </location>
</feature>
<evidence type="ECO:0000259" key="11">
    <source>
        <dbReference type="Pfam" id="PF02880"/>
    </source>
</evidence>
<evidence type="ECO:0000256" key="5">
    <source>
        <dbReference type="ARBA" id="ARBA00022842"/>
    </source>
</evidence>
<evidence type="ECO:0000256" key="7">
    <source>
        <dbReference type="NCBIfam" id="TIGR01132"/>
    </source>
</evidence>
<accession>A0ABP7M9R7</accession>
<dbReference type="RefSeq" id="WP_344758870.1">
    <property type="nucleotide sequence ID" value="NZ_BAAAZU010000004.1"/>
</dbReference>
<keyword evidence="3" id="KW-0597">Phosphoprotein</keyword>
<sequence length="549" mass="58809">MGTHISPLAGKPATQAQLVDVDRLLAAYFDVKPDPTNPAQRVAFGTSGHRGTAFDGSFNEQHVLAITQAICEYRRAQGIDGPLFLGIDTHALSKPARDSALEVLAANGVEVRIAQGDEFTPTPAVSHAILVHNRGRDSGLADGIVVTPSHNPPGDGGFKYNPANGGPADTTITRQVQDRANALLETGLKDVPRLPLAQARAAATTREHDFLGHYVEDLGNVLDFDLIRAAGLRLGVDPLGGAGVHYWARIAERYRLDLDVVSEQVDPTFAFMTLDWDGQIRMDPSSSYAMQRLIGMKDRFDVAFACDTDHDRHGVVTKAGLLPSNHYMAAMVDDLFRNRPQWGASSAVGKTVVSSSMIDRVAERLGRKLYETPVGFKWFADGLFDGSLGLGGEESAGASFLRRDGTVWTTDKDGMAPALFAAELTARNGHDPAGHYRGLCDAFGEVFFDRIEAPASAQQKKALARLSPGQLKADTLAGAAISQVLDKAPGNDAAIGGIKVVSDRGWFAARPSGTEDIYKIYGESFESRDHLQAILAEAQGIVDAALGQP</sequence>
<dbReference type="PANTHER" id="PTHR45745:SF1">
    <property type="entry name" value="PHOSPHOGLUCOMUTASE 2B-RELATED"/>
    <property type="match status" value="1"/>
</dbReference>
<protein>
    <recommendedName>
        <fullName evidence="7">Phosphoglucomutase</fullName>
        <ecNumber evidence="7">5.4.2.2</ecNumber>
    </recommendedName>
</protein>
<evidence type="ECO:0000259" key="10">
    <source>
        <dbReference type="Pfam" id="PF02879"/>
    </source>
</evidence>
<comment type="caution">
    <text evidence="12">The sequence shown here is derived from an EMBL/GenBank/DDBJ whole genome shotgun (WGS) entry which is preliminary data.</text>
</comment>
<dbReference type="Pfam" id="PF02879">
    <property type="entry name" value="PGM_PMM_II"/>
    <property type="match status" value="1"/>
</dbReference>
<gene>
    <name evidence="12" type="primary">pgm</name>
    <name evidence="12" type="ORF">GCM10022229_10100</name>
</gene>
<evidence type="ECO:0000256" key="2">
    <source>
        <dbReference type="ARBA" id="ARBA00010231"/>
    </source>
</evidence>